<proteinExistence type="predicted"/>
<gene>
    <name evidence="1" type="ORF">F2P81_010880</name>
</gene>
<name>A0A6A4SS31_SCOMX</name>
<evidence type="ECO:0000313" key="1">
    <source>
        <dbReference type="EMBL" id="KAF0038006.1"/>
    </source>
</evidence>
<sequence length="99" mass="11224">MCISLCCGCMDISFKCLYFEKMLHLSAKAKQDNFSHSQLWNGSASRVNPHSEPKSCDDEMRDGENIASVPAKAHRTLLGYRGSYRRVFKGLIPKRKLVN</sequence>
<comment type="caution">
    <text evidence="1">The sequence shown here is derived from an EMBL/GenBank/DDBJ whole genome shotgun (WGS) entry which is preliminary data.</text>
</comment>
<dbReference type="EMBL" id="VEVO01000009">
    <property type="protein sequence ID" value="KAF0038006.1"/>
    <property type="molecule type" value="Genomic_DNA"/>
</dbReference>
<reference evidence="1 2" key="1">
    <citation type="submission" date="2019-06" db="EMBL/GenBank/DDBJ databases">
        <title>Draft genomes of female and male turbot (Scophthalmus maximus).</title>
        <authorList>
            <person name="Xu H."/>
            <person name="Xu X.-W."/>
            <person name="Shao C."/>
            <person name="Chen S."/>
        </authorList>
    </citation>
    <scope>NUCLEOTIDE SEQUENCE [LARGE SCALE GENOMIC DNA]</scope>
    <source>
        <strain evidence="1">Ysfricsl-2016a</strain>
        <tissue evidence="1">Blood</tissue>
    </source>
</reference>
<dbReference type="Proteomes" id="UP000438429">
    <property type="component" value="Unassembled WGS sequence"/>
</dbReference>
<organism evidence="1 2">
    <name type="scientific">Scophthalmus maximus</name>
    <name type="common">Turbot</name>
    <name type="synonym">Psetta maxima</name>
    <dbReference type="NCBI Taxonomy" id="52904"/>
    <lineage>
        <taxon>Eukaryota</taxon>
        <taxon>Metazoa</taxon>
        <taxon>Chordata</taxon>
        <taxon>Craniata</taxon>
        <taxon>Vertebrata</taxon>
        <taxon>Euteleostomi</taxon>
        <taxon>Actinopterygii</taxon>
        <taxon>Neopterygii</taxon>
        <taxon>Teleostei</taxon>
        <taxon>Neoteleostei</taxon>
        <taxon>Acanthomorphata</taxon>
        <taxon>Carangaria</taxon>
        <taxon>Pleuronectiformes</taxon>
        <taxon>Pleuronectoidei</taxon>
        <taxon>Scophthalmidae</taxon>
        <taxon>Scophthalmus</taxon>
    </lineage>
</organism>
<evidence type="ECO:0000313" key="2">
    <source>
        <dbReference type="Proteomes" id="UP000438429"/>
    </source>
</evidence>
<protein>
    <submittedName>
        <fullName evidence="1">Uncharacterized protein</fullName>
    </submittedName>
</protein>
<dbReference type="AlphaFoldDB" id="A0A6A4SS31"/>
<accession>A0A6A4SS31</accession>